<dbReference type="Proteomes" id="UP001438707">
    <property type="component" value="Unassembled WGS sequence"/>
</dbReference>
<gene>
    <name evidence="2" type="ORF">WJX74_006316</name>
</gene>
<accession>A0AAW1RKU3</accession>
<comment type="caution">
    <text evidence="2">The sequence shown here is derived from an EMBL/GenBank/DDBJ whole genome shotgun (WGS) entry which is preliminary data.</text>
</comment>
<evidence type="ECO:0000313" key="3">
    <source>
        <dbReference type="Proteomes" id="UP001438707"/>
    </source>
</evidence>
<protein>
    <submittedName>
        <fullName evidence="2">Uncharacterized protein</fullName>
    </submittedName>
</protein>
<evidence type="ECO:0000313" key="2">
    <source>
        <dbReference type="EMBL" id="KAK9833801.1"/>
    </source>
</evidence>
<proteinExistence type="predicted"/>
<evidence type="ECO:0000256" key="1">
    <source>
        <dbReference type="SAM" id="MobiDB-lite"/>
    </source>
</evidence>
<feature type="compositionally biased region" description="Basic residues" evidence="1">
    <location>
        <begin position="45"/>
        <end position="58"/>
    </location>
</feature>
<keyword evidence="3" id="KW-1185">Reference proteome</keyword>
<reference evidence="2 3" key="1">
    <citation type="journal article" date="2024" name="Nat. Commun.">
        <title>Phylogenomics reveals the evolutionary origins of lichenization in chlorophyte algae.</title>
        <authorList>
            <person name="Puginier C."/>
            <person name="Libourel C."/>
            <person name="Otte J."/>
            <person name="Skaloud P."/>
            <person name="Haon M."/>
            <person name="Grisel S."/>
            <person name="Petersen M."/>
            <person name="Berrin J.G."/>
            <person name="Delaux P.M."/>
            <person name="Dal Grande F."/>
            <person name="Keller J."/>
        </authorList>
    </citation>
    <scope>NUCLEOTIDE SEQUENCE [LARGE SCALE GENOMIC DNA]</scope>
    <source>
        <strain evidence="2 3">SAG 2145</strain>
    </source>
</reference>
<dbReference type="AlphaFoldDB" id="A0AAW1RKU3"/>
<dbReference type="EMBL" id="JALJOS010000010">
    <property type="protein sequence ID" value="KAK9833801.1"/>
    <property type="molecule type" value="Genomic_DNA"/>
</dbReference>
<feature type="region of interest" description="Disordered" evidence="1">
    <location>
        <begin position="25"/>
        <end position="64"/>
    </location>
</feature>
<organism evidence="2 3">
    <name type="scientific">Apatococcus lobatus</name>
    <dbReference type="NCBI Taxonomy" id="904363"/>
    <lineage>
        <taxon>Eukaryota</taxon>
        <taxon>Viridiplantae</taxon>
        <taxon>Chlorophyta</taxon>
        <taxon>core chlorophytes</taxon>
        <taxon>Trebouxiophyceae</taxon>
        <taxon>Chlorellales</taxon>
        <taxon>Chlorellaceae</taxon>
        <taxon>Apatococcus</taxon>
    </lineage>
</organism>
<sequence length="696" mass="75964">MSLGLGSVTRRTLRAPPEKFAALRKQCGRPQSRAPGKLRSPAKTQKLHPRTLSRRRGARNGAHTSWARLDVQEVDLLQLDGLFKPQQDPVRTGPPLCTFLDPEVISRALDGLNYMTERAEAGRAAERRYMPITYIEGEAGLGKSTMAVNLHQGMQDVCRTPEGQLKWPHAAKLLNDPGATSECLLKFSGSQDDSDQLAKAPSLAPFLGSTMMVMQVGSVTWCTGTALGAIRRHSLLPQMPCELQTLRALPMREGTELLRSRLRGEFGLPPEEFSPQLDVFMASDAYRAVMENLAGVLGAIVTLTQVLTANSSIICDLQKYCKSDSDARPDNMIFIGRQLLDRAMDVFGHRAFVGGTKKALGGAKARLTIFLLAATGMTVERDLRIGESERQTLEEAACTGVFTLEPTPNEQGRTRVRMMPLRMEALSASLDELDDLIPSGLLFDDLVPHLQVPIKPAPLETMLAARLAAQAVLASRLCELHELRVGDLLGAAKCTNPALLRLSVKIQPLRVVRATGALLKKLPEQGRQEGARVEWVARSTVKVAPYTANPALDAGRVEEVSALDPTRITLLNAPGVATIAFDAQVLFDGSQAGEPSINLFASVKRRAPKNSDIIDELLSENHELARQSIRDQGLIQNFFPIFVYVSTASTDKLDEALERLANQGEKDILVLSEDELGTFLPVVASRASLVPNSWGR</sequence>
<name>A0AAW1RKU3_9CHLO</name>